<evidence type="ECO:0000256" key="1">
    <source>
        <dbReference type="SAM" id="MobiDB-lite"/>
    </source>
</evidence>
<dbReference type="EMBL" id="SBHS01000021">
    <property type="protein sequence ID" value="TWU73100.1"/>
    <property type="molecule type" value="Genomic_DNA"/>
</dbReference>
<feature type="compositionally biased region" description="Basic and acidic residues" evidence="1">
    <location>
        <begin position="9"/>
        <end position="20"/>
    </location>
</feature>
<dbReference type="AlphaFoldDB" id="A0A5C6G5W4"/>
<dbReference type="Proteomes" id="UP000317257">
    <property type="component" value="Unassembled WGS sequence"/>
</dbReference>
<evidence type="ECO:0000313" key="3">
    <source>
        <dbReference type="Proteomes" id="UP000317257"/>
    </source>
</evidence>
<protein>
    <submittedName>
        <fullName evidence="2">Uncharacterized protein</fullName>
    </submittedName>
</protein>
<accession>A0A5C6G5W4</accession>
<proteinExistence type="predicted"/>
<feature type="region of interest" description="Disordered" evidence="1">
    <location>
        <begin position="1"/>
        <end position="29"/>
    </location>
</feature>
<evidence type="ECO:0000313" key="2">
    <source>
        <dbReference type="EMBL" id="TWU73100.1"/>
    </source>
</evidence>
<name>A0A5C6G5W4_METRR</name>
<sequence>MLQNIHASRHQDIPQLEKTRTLGSQAFGRKPIRDHLSQMTIASPLISRSTAVGQHGGSGSLFFSLSFEVKVAEEGSAKSRIGMVAAL</sequence>
<organism evidence="2 3">
    <name type="scientific">Metarhizium rileyi (strain RCEF 4871)</name>
    <name type="common">Nomuraea rileyi</name>
    <dbReference type="NCBI Taxonomy" id="1649241"/>
    <lineage>
        <taxon>Eukaryota</taxon>
        <taxon>Fungi</taxon>
        <taxon>Dikarya</taxon>
        <taxon>Ascomycota</taxon>
        <taxon>Pezizomycotina</taxon>
        <taxon>Sordariomycetes</taxon>
        <taxon>Hypocreomycetidae</taxon>
        <taxon>Hypocreales</taxon>
        <taxon>Clavicipitaceae</taxon>
        <taxon>Metarhizium</taxon>
    </lineage>
</organism>
<gene>
    <name evidence="2" type="ORF">ED733_004533</name>
</gene>
<comment type="caution">
    <text evidence="2">The sequence shown here is derived from an EMBL/GenBank/DDBJ whole genome shotgun (WGS) entry which is preliminary data.</text>
</comment>
<reference evidence="3" key="1">
    <citation type="submission" date="2018-12" db="EMBL/GenBank/DDBJ databases">
        <title>The complete genome of Metarhizium rileyi, a key fungal pathogen of Lepidoptera.</title>
        <authorList>
            <person name="Binneck E."/>
            <person name="Lastra C.C.L."/>
            <person name="Sosa-Gomez D.R."/>
        </authorList>
    </citation>
    <scope>NUCLEOTIDE SEQUENCE [LARGE SCALE GENOMIC DNA]</scope>
    <source>
        <strain evidence="3">Cep018-CH2</strain>
    </source>
</reference>